<protein>
    <submittedName>
        <fullName evidence="1">Uncharacterized protein</fullName>
    </submittedName>
</protein>
<proteinExistence type="predicted"/>
<accession>A0ACC2SY45</accession>
<name>A0ACC2SY45_9FUNG</name>
<evidence type="ECO:0000313" key="2">
    <source>
        <dbReference type="Proteomes" id="UP001165960"/>
    </source>
</evidence>
<comment type="caution">
    <text evidence="1">The sequence shown here is derived from an EMBL/GenBank/DDBJ whole genome shotgun (WGS) entry which is preliminary data.</text>
</comment>
<evidence type="ECO:0000313" key="1">
    <source>
        <dbReference type="EMBL" id="KAJ9067267.1"/>
    </source>
</evidence>
<keyword evidence="2" id="KW-1185">Reference proteome</keyword>
<gene>
    <name evidence="1" type="ORF">DSO57_1001375</name>
</gene>
<dbReference type="EMBL" id="QTSX02004263">
    <property type="protein sequence ID" value="KAJ9067267.1"/>
    <property type="molecule type" value="Genomic_DNA"/>
</dbReference>
<organism evidence="1 2">
    <name type="scientific">Entomophthora muscae</name>
    <dbReference type="NCBI Taxonomy" id="34485"/>
    <lineage>
        <taxon>Eukaryota</taxon>
        <taxon>Fungi</taxon>
        <taxon>Fungi incertae sedis</taxon>
        <taxon>Zoopagomycota</taxon>
        <taxon>Entomophthoromycotina</taxon>
        <taxon>Entomophthoromycetes</taxon>
        <taxon>Entomophthorales</taxon>
        <taxon>Entomophthoraceae</taxon>
        <taxon>Entomophthora</taxon>
    </lineage>
</organism>
<sequence>MDDTPRPSPLGNQSPLLVTAPAPMEVDANAISSEEAIQKSLIRMDKGADNNGHQSQRLAIQNPSAEISMERFCNISMVNINQLCKDLQTAEHVKDYIQHFAHPSICHN</sequence>
<dbReference type="Proteomes" id="UP001165960">
    <property type="component" value="Unassembled WGS sequence"/>
</dbReference>
<reference evidence="1" key="1">
    <citation type="submission" date="2022-04" db="EMBL/GenBank/DDBJ databases">
        <title>Genome of the entomopathogenic fungus Entomophthora muscae.</title>
        <authorList>
            <person name="Elya C."/>
            <person name="Lovett B.R."/>
            <person name="Lee E."/>
            <person name="Macias A.M."/>
            <person name="Hajek A.E."/>
            <person name="De Bivort B.L."/>
            <person name="Kasson M.T."/>
            <person name="De Fine Licht H.H."/>
            <person name="Stajich J.E."/>
        </authorList>
    </citation>
    <scope>NUCLEOTIDE SEQUENCE</scope>
    <source>
        <strain evidence="1">Berkeley</strain>
    </source>
</reference>